<proteinExistence type="predicted"/>
<dbReference type="GeneID" id="64666265"/>
<dbReference type="InterPro" id="IPR007138">
    <property type="entry name" value="ABM_dom"/>
</dbReference>
<dbReference type="AlphaFoldDB" id="A0AAD4EI66"/>
<dbReference type="SUPFAM" id="SSF54909">
    <property type="entry name" value="Dimeric alpha+beta barrel"/>
    <property type="match status" value="1"/>
</dbReference>
<accession>A0AAD4EI66</accession>
<name>A0AAD4EI66_9AGAM</name>
<dbReference type="Pfam" id="PF03992">
    <property type="entry name" value="ABM"/>
    <property type="match status" value="1"/>
</dbReference>
<protein>
    <recommendedName>
        <fullName evidence="1">ABM domain-containing protein</fullName>
    </recommendedName>
</protein>
<dbReference type="InterPro" id="IPR011008">
    <property type="entry name" value="Dimeric_a/b-barrel"/>
</dbReference>
<dbReference type="RefSeq" id="XP_041232260.1">
    <property type="nucleotide sequence ID" value="XM_041371967.1"/>
</dbReference>
<evidence type="ECO:0000313" key="2">
    <source>
        <dbReference type="EMBL" id="KAG1906685.1"/>
    </source>
</evidence>
<feature type="domain" description="ABM" evidence="1">
    <location>
        <begin position="35"/>
        <end position="80"/>
    </location>
</feature>
<organism evidence="2 3">
    <name type="scientific">Suillus fuscotomentosus</name>
    <dbReference type="NCBI Taxonomy" id="1912939"/>
    <lineage>
        <taxon>Eukaryota</taxon>
        <taxon>Fungi</taxon>
        <taxon>Dikarya</taxon>
        <taxon>Basidiomycota</taxon>
        <taxon>Agaricomycotina</taxon>
        <taxon>Agaricomycetes</taxon>
        <taxon>Agaricomycetidae</taxon>
        <taxon>Boletales</taxon>
        <taxon>Suillineae</taxon>
        <taxon>Suillaceae</taxon>
        <taxon>Suillus</taxon>
    </lineage>
</organism>
<reference evidence="2" key="1">
    <citation type="journal article" date="2020" name="New Phytol.">
        <title>Comparative genomics reveals dynamic genome evolution in host specialist ectomycorrhizal fungi.</title>
        <authorList>
            <person name="Lofgren L.A."/>
            <person name="Nguyen N.H."/>
            <person name="Vilgalys R."/>
            <person name="Ruytinx J."/>
            <person name="Liao H.L."/>
            <person name="Branco S."/>
            <person name="Kuo A."/>
            <person name="LaButti K."/>
            <person name="Lipzen A."/>
            <person name="Andreopoulos W."/>
            <person name="Pangilinan J."/>
            <person name="Riley R."/>
            <person name="Hundley H."/>
            <person name="Na H."/>
            <person name="Barry K."/>
            <person name="Grigoriev I.V."/>
            <person name="Stajich J.E."/>
            <person name="Kennedy P.G."/>
        </authorList>
    </citation>
    <scope>NUCLEOTIDE SEQUENCE</scope>
    <source>
        <strain evidence="2">FC203</strain>
    </source>
</reference>
<dbReference type="Gene3D" id="3.30.70.100">
    <property type="match status" value="2"/>
</dbReference>
<gene>
    <name evidence="2" type="ORF">F5891DRAFT_476330</name>
</gene>
<dbReference type="EMBL" id="JABBWK010000004">
    <property type="protein sequence ID" value="KAG1906685.1"/>
    <property type="molecule type" value="Genomic_DNA"/>
</dbReference>
<dbReference type="Proteomes" id="UP001195769">
    <property type="component" value="Unassembled WGS sequence"/>
</dbReference>
<evidence type="ECO:0000313" key="3">
    <source>
        <dbReference type="Proteomes" id="UP001195769"/>
    </source>
</evidence>
<keyword evidence="3" id="KW-1185">Reference proteome</keyword>
<comment type="caution">
    <text evidence="2">The sequence shown here is derived from an EMBL/GenBank/DDBJ whole genome shotgun (WGS) entry which is preliminary data.</text>
</comment>
<evidence type="ECO:0000259" key="1">
    <source>
        <dbReference type="Pfam" id="PF03992"/>
    </source>
</evidence>
<sequence length="201" mass="22148">MEPVTKIMHFKTSSSYLEDPSRLISELTTTCSAGKMDGFSKAYLGFEVEDPTNAFWVLEWASLAAHSAYRQTEAFKAIQATAQQIVTGQPKHMFVNFSDTKIFSAPVTEFVTFTLKEGASMDKLELLVAQLQTGLVGTPNFYGSSWAPVIDQPNVIYGVLGWESVQAHWDAVSSGPLKDIIDQVKEVADLWLVHAILAPSK</sequence>